<reference evidence="1 2" key="1">
    <citation type="submission" date="2013-11" db="EMBL/GenBank/DDBJ databases">
        <title>Draft genome of the bovine lungworm Dictyocaulus viviparus.</title>
        <authorList>
            <person name="Mitreva M."/>
        </authorList>
    </citation>
    <scope>NUCLEOTIDE SEQUENCE [LARGE SCALE GENOMIC DNA]</scope>
    <source>
        <strain evidence="1 2">HannoverDv2000</strain>
    </source>
</reference>
<dbReference type="EMBL" id="KN716510">
    <property type="protein sequence ID" value="KJH43979.1"/>
    <property type="molecule type" value="Genomic_DNA"/>
</dbReference>
<accession>A0A0D8XJG5</accession>
<sequence length="60" mass="6787">MVISCIQHSYRCGLVINTCLPTSLYTRFRSDICFFAIHKHEMFNGQMSTIGATTALSRIT</sequence>
<name>A0A0D8XJG5_DICVI</name>
<evidence type="ECO:0000313" key="2">
    <source>
        <dbReference type="Proteomes" id="UP000053766"/>
    </source>
</evidence>
<protein>
    <submittedName>
        <fullName evidence="1">Uncharacterized protein</fullName>
    </submittedName>
</protein>
<organism evidence="1 2">
    <name type="scientific">Dictyocaulus viviparus</name>
    <name type="common">Bovine lungworm</name>
    <dbReference type="NCBI Taxonomy" id="29172"/>
    <lineage>
        <taxon>Eukaryota</taxon>
        <taxon>Metazoa</taxon>
        <taxon>Ecdysozoa</taxon>
        <taxon>Nematoda</taxon>
        <taxon>Chromadorea</taxon>
        <taxon>Rhabditida</taxon>
        <taxon>Rhabditina</taxon>
        <taxon>Rhabditomorpha</taxon>
        <taxon>Strongyloidea</taxon>
        <taxon>Metastrongylidae</taxon>
        <taxon>Dictyocaulus</taxon>
    </lineage>
</organism>
<keyword evidence="2" id="KW-1185">Reference proteome</keyword>
<dbReference type="AlphaFoldDB" id="A0A0D8XJG5"/>
<proteinExistence type="predicted"/>
<evidence type="ECO:0000313" key="1">
    <source>
        <dbReference type="EMBL" id="KJH43979.1"/>
    </source>
</evidence>
<dbReference type="Proteomes" id="UP000053766">
    <property type="component" value="Unassembled WGS sequence"/>
</dbReference>
<gene>
    <name evidence="1" type="ORF">DICVIV_09997</name>
</gene>
<reference evidence="2" key="2">
    <citation type="journal article" date="2016" name="Sci. Rep.">
        <title>Dictyocaulus viviparus genome, variome and transcriptome elucidate lungworm biology and support future intervention.</title>
        <authorList>
            <person name="McNulty S.N."/>
            <person name="Strube C."/>
            <person name="Rosa B.A."/>
            <person name="Martin J.C."/>
            <person name="Tyagi R."/>
            <person name="Choi Y.J."/>
            <person name="Wang Q."/>
            <person name="Hallsworth Pepin K."/>
            <person name="Zhang X."/>
            <person name="Ozersky P."/>
            <person name="Wilson R.K."/>
            <person name="Sternberg P.W."/>
            <person name="Gasser R.B."/>
            <person name="Mitreva M."/>
        </authorList>
    </citation>
    <scope>NUCLEOTIDE SEQUENCE [LARGE SCALE GENOMIC DNA]</scope>
    <source>
        <strain evidence="2">HannoverDv2000</strain>
    </source>
</reference>